<dbReference type="InterPro" id="IPR016169">
    <property type="entry name" value="FAD-bd_PCMH_sub2"/>
</dbReference>
<evidence type="ECO:0000313" key="6">
    <source>
        <dbReference type="Proteomes" id="UP001549119"/>
    </source>
</evidence>
<evidence type="ECO:0000313" key="5">
    <source>
        <dbReference type="EMBL" id="MET3869936.1"/>
    </source>
</evidence>
<dbReference type="EMBL" id="JBEPNW010000008">
    <property type="protein sequence ID" value="MET3869936.1"/>
    <property type="molecule type" value="Genomic_DNA"/>
</dbReference>
<keyword evidence="1" id="KW-0285">Flavoprotein</keyword>
<dbReference type="RefSeq" id="WP_209651062.1">
    <property type="nucleotide sequence ID" value="NZ_JBEPNV010000005.1"/>
</dbReference>
<evidence type="ECO:0000256" key="1">
    <source>
        <dbReference type="ARBA" id="ARBA00022630"/>
    </source>
</evidence>
<dbReference type="InterPro" id="IPR016167">
    <property type="entry name" value="FAD-bd_PCMH_sub1"/>
</dbReference>
<dbReference type="PANTHER" id="PTHR42659:SF2">
    <property type="entry name" value="XANTHINE DEHYDROGENASE SUBUNIT C-RELATED"/>
    <property type="match status" value="1"/>
</dbReference>
<reference evidence="5 6" key="1">
    <citation type="submission" date="2024-06" db="EMBL/GenBank/DDBJ databases">
        <title>Genomics of switchgrass bacterial isolates.</title>
        <authorList>
            <person name="Shade A."/>
        </authorList>
    </citation>
    <scope>NUCLEOTIDE SEQUENCE [LARGE SCALE GENOMIC DNA]</scope>
    <source>
        <strain evidence="5 6">PvP084</strain>
    </source>
</reference>
<evidence type="ECO:0000256" key="3">
    <source>
        <dbReference type="ARBA" id="ARBA00023002"/>
    </source>
</evidence>
<proteinExistence type="predicted"/>
<name>A0ABV2NTS5_9HYPH</name>
<dbReference type="InterPro" id="IPR036318">
    <property type="entry name" value="FAD-bd_PCMH-like_sf"/>
</dbReference>
<dbReference type="SUPFAM" id="SSF56176">
    <property type="entry name" value="FAD-binding/transporter-associated domain-like"/>
    <property type="match status" value="1"/>
</dbReference>
<dbReference type="Pfam" id="PF00941">
    <property type="entry name" value="FAD_binding_5"/>
    <property type="match status" value="1"/>
</dbReference>
<dbReference type="InterPro" id="IPR051312">
    <property type="entry name" value="Diverse_Substr_Oxidored"/>
</dbReference>
<keyword evidence="6" id="KW-1185">Reference proteome</keyword>
<evidence type="ECO:0000256" key="2">
    <source>
        <dbReference type="ARBA" id="ARBA00022827"/>
    </source>
</evidence>
<keyword evidence="2" id="KW-0274">FAD</keyword>
<dbReference type="Gene3D" id="3.30.465.10">
    <property type="match status" value="1"/>
</dbReference>
<dbReference type="Gene3D" id="3.30.43.10">
    <property type="entry name" value="Uridine Diphospho-n-acetylenolpyruvylglucosamine Reductase, domain 2"/>
    <property type="match status" value="1"/>
</dbReference>
<keyword evidence="3 5" id="KW-0560">Oxidoreductase</keyword>
<dbReference type="PANTHER" id="PTHR42659">
    <property type="entry name" value="XANTHINE DEHYDROGENASE SUBUNIT C-RELATED"/>
    <property type="match status" value="1"/>
</dbReference>
<dbReference type="EC" id="1.2.7.4" evidence="5"/>
<protein>
    <submittedName>
        <fullName evidence="5">Carbon-monoxide dehydrogenase medium subunit</fullName>
        <ecNumber evidence="5">1.2.7.4</ecNumber>
    </submittedName>
</protein>
<organism evidence="5 6">
    <name type="scientific">Methylobacterium radiotolerans</name>
    <dbReference type="NCBI Taxonomy" id="31998"/>
    <lineage>
        <taxon>Bacteria</taxon>
        <taxon>Pseudomonadati</taxon>
        <taxon>Pseudomonadota</taxon>
        <taxon>Alphaproteobacteria</taxon>
        <taxon>Hyphomicrobiales</taxon>
        <taxon>Methylobacteriaceae</taxon>
        <taxon>Methylobacterium</taxon>
    </lineage>
</organism>
<evidence type="ECO:0000259" key="4">
    <source>
        <dbReference type="PROSITE" id="PS51387"/>
    </source>
</evidence>
<accession>A0ABV2NTS5</accession>
<sequence>MTPAAYEYVLPADVASAIAALEAADGEGKVIAGGQSLGPMLNLRIARPRVVVDISRMPELRAIEDHGTHWRVGSATTHAEIEDGALAVAGRTCPFASVARRIAYRAIRNRGTIGGSLAHADPSADWVLALTTMGATVNVAGPGGRRKVTCADLMITTFTTVLAPEEIIVSVDLPKSGKHSRWGYAKVCRKVGEFPSASAAIISDPDRDGCRIYLGALGGPPQPLTREGESLDDLDASIAALTDRVGEAAPDLDGPDRQIFTHCLARAIDQARHA</sequence>
<dbReference type="GO" id="GO:0043885">
    <property type="term" value="F:anaerobic carbon-monoxide dehydrogenase activity"/>
    <property type="evidence" value="ECO:0007669"/>
    <property type="project" value="UniProtKB-EC"/>
</dbReference>
<dbReference type="InterPro" id="IPR016166">
    <property type="entry name" value="FAD-bd_PCMH"/>
</dbReference>
<gene>
    <name evidence="5" type="ORF">ABIC20_007321</name>
</gene>
<dbReference type="Proteomes" id="UP001549119">
    <property type="component" value="Unassembled WGS sequence"/>
</dbReference>
<feature type="domain" description="FAD-binding PCMH-type" evidence="4">
    <location>
        <begin position="1"/>
        <end position="178"/>
    </location>
</feature>
<dbReference type="InterPro" id="IPR002346">
    <property type="entry name" value="Mopterin_DH_FAD-bd"/>
</dbReference>
<comment type="caution">
    <text evidence="5">The sequence shown here is derived from an EMBL/GenBank/DDBJ whole genome shotgun (WGS) entry which is preliminary data.</text>
</comment>
<dbReference type="PROSITE" id="PS51387">
    <property type="entry name" value="FAD_PCMH"/>
    <property type="match status" value="1"/>
</dbReference>